<dbReference type="CDD" id="cd22152">
    <property type="entry name" value="F-box_AtAFR-like"/>
    <property type="match status" value="1"/>
</dbReference>
<gene>
    <name evidence="4" type="primary">VvCHDh000843_0</name>
    <name evidence="4" type="ORF">CK203_098272</name>
</gene>
<evidence type="ECO:0000313" key="4">
    <source>
        <dbReference type="EMBL" id="RVW34963.1"/>
    </source>
</evidence>
<accession>A0A438DHP2</accession>
<dbReference type="Gene3D" id="1.20.1280.50">
    <property type="match status" value="1"/>
</dbReference>
<name>A0A438DHP2_VITVI</name>
<proteinExistence type="predicted"/>
<keyword evidence="1" id="KW-0880">Kelch repeat</keyword>
<sequence length="426" mass="47812">MQRVRISSQQAPVHKLGDSQMTLSPNLGLPDDIALNCLLRLPVQSHAACRAVCKRWHLLLGNKERFFTRRKELGFQDPWLFVFAFHKCTGKIQWQVLDLNHFSWHTIPAMPCKDKVCPHGFRCVSIPHEGALFVCGGMVSDVDCPLDLVIFATGVIDGMIYAAGGNSSDLFELDLAEVLDPVKGIWSPIASMGTNMASYDAAVLNGKLLVTEGWLWPFFVSPRGQVYDPRTNNWENMAAGLREGWTGSSVVVYGHLFVVSEHERMKLKVYDMESDNWETVEGPALPEQICKPFSVNACDCKIYVVGRNLHVAVGHIWRLNQKGNCEKNWSFGVRWHVVDAPEAFADLTPSSSQVGQREEKYLLMVMRRRPHTQHEGYFISDWHLPTTKDFPPGKQSKHLLQGGEALKLIFAFAADNDTDASIGKSC</sequence>
<dbReference type="InterPro" id="IPR036047">
    <property type="entry name" value="F-box-like_dom_sf"/>
</dbReference>
<dbReference type="PANTHER" id="PTHR46344">
    <property type="entry name" value="OS02G0202900 PROTEIN"/>
    <property type="match status" value="1"/>
</dbReference>
<dbReference type="InterPro" id="IPR006652">
    <property type="entry name" value="Kelch_1"/>
</dbReference>
<dbReference type="EMBL" id="QGNW01001618">
    <property type="protein sequence ID" value="RVW34963.1"/>
    <property type="molecule type" value="Genomic_DNA"/>
</dbReference>
<evidence type="ECO:0000256" key="2">
    <source>
        <dbReference type="ARBA" id="ARBA00022737"/>
    </source>
</evidence>
<dbReference type="Pfam" id="PF01344">
    <property type="entry name" value="Kelch_1"/>
    <property type="match status" value="1"/>
</dbReference>
<dbReference type="AlphaFoldDB" id="A0A438DHP2"/>
<dbReference type="Proteomes" id="UP000288805">
    <property type="component" value="Unassembled WGS sequence"/>
</dbReference>
<dbReference type="PANTHER" id="PTHR46344:SF4">
    <property type="entry name" value="OS07G0153400 PROTEIN"/>
    <property type="match status" value="1"/>
</dbReference>
<dbReference type="InterPro" id="IPR001810">
    <property type="entry name" value="F-box_dom"/>
</dbReference>
<dbReference type="SUPFAM" id="SSF117281">
    <property type="entry name" value="Kelch motif"/>
    <property type="match status" value="1"/>
</dbReference>
<dbReference type="SMART" id="SM00612">
    <property type="entry name" value="Kelch"/>
    <property type="match status" value="1"/>
</dbReference>
<reference evidence="4 5" key="1">
    <citation type="journal article" date="2018" name="PLoS Genet.">
        <title>Population sequencing reveals clonal diversity and ancestral inbreeding in the grapevine cultivar Chardonnay.</title>
        <authorList>
            <person name="Roach M.J."/>
            <person name="Johnson D.L."/>
            <person name="Bohlmann J."/>
            <person name="van Vuuren H.J."/>
            <person name="Jones S.J."/>
            <person name="Pretorius I.S."/>
            <person name="Schmidt S.A."/>
            <person name="Borneman A.R."/>
        </authorList>
    </citation>
    <scope>NUCLEOTIDE SEQUENCE [LARGE SCALE GENOMIC DNA]</scope>
    <source>
        <strain evidence="5">cv. Chardonnay</strain>
        <tissue evidence="4">Leaf</tissue>
    </source>
</reference>
<evidence type="ECO:0000256" key="1">
    <source>
        <dbReference type="ARBA" id="ARBA00022441"/>
    </source>
</evidence>
<evidence type="ECO:0000313" key="5">
    <source>
        <dbReference type="Proteomes" id="UP000288805"/>
    </source>
</evidence>
<dbReference type="SMART" id="SM00256">
    <property type="entry name" value="FBOX"/>
    <property type="match status" value="1"/>
</dbReference>
<dbReference type="Gene3D" id="2.120.10.80">
    <property type="entry name" value="Kelch-type beta propeller"/>
    <property type="match status" value="1"/>
</dbReference>
<dbReference type="SUPFAM" id="SSF81383">
    <property type="entry name" value="F-box domain"/>
    <property type="match status" value="1"/>
</dbReference>
<comment type="caution">
    <text evidence="4">The sequence shown here is derived from an EMBL/GenBank/DDBJ whole genome shotgun (WGS) entry which is preliminary data.</text>
</comment>
<keyword evidence="2" id="KW-0677">Repeat</keyword>
<dbReference type="InterPro" id="IPR015915">
    <property type="entry name" value="Kelch-typ_b-propeller"/>
</dbReference>
<evidence type="ECO:0000259" key="3">
    <source>
        <dbReference type="SMART" id="SM00256"/>
    </source>
</evidence>
<protein>
    <submittedName>
        <fullName evidence="4">F-box/kelch-repeat protein</fullName>
    </submittedName>
</protein>
<organism evidence="4 5">
    <name type="scientific">Vitis vinifera</name>
    <name type="common">Grape</name>
    <dbReference type="NCBI Taxonomy" id="29760"/>
    <lineage>
        <taxon>Eukaryota</taxon>
        <taxon>Viridiplantae</taxon>
        <taxon>Streptophyta</taxon>
        <taxon>Embryophyta</taxon>
        <taxon>Tracheophyta</taxon>
        <taxon>Spermatophyta</taxon>
        <taxon>Magnoliopsida</taxon>
        <taxon>eudicotyledons</taxon>
        <taxon>Gunneridae</taxon>
        <taxon>Pentapetalae</taxon>
        <taxon>rosids</taxon>
        <taxon>Vitales</taxon>
        <taxon>Vitaceae</taxon>
        <taxon>Viteae</taxon>
        <taxon>Vitis</taxon>
    </lineage>
</organism>
<feature type="domain" description="F-box" evidence="3">
    <location>
        <begin position="29"/>
        <end position="69"/>
    </location>
</feature>
<dbReference type="Pfam" id="PF00646">
    <property type="entry name" value="F-box"/>
    <property type="match status" value="1"/>
</dbReference>